<dbReference type="EMBL" id="CYKH01001717">
    <property type="protein sequence ID" value="CUG89284.1"/>
    <property type="molecule type" value="Genomic_DNA"/>
</dbReference>
<keyword evidence="2" id="KW-0812">Transmembrane</keyword>
<reference evidence="5" key="1">
    <citation type="submission" date="2015-09" db="EMBL/GenBank/DDBJ databases">
        <authorList>
            <consortium name="Pathogen Informatics"/>
        </authorList>
    </citation>
    <scope>NUCLEOTIDE SEQUENCE [LARGE SCALE GENOMIC DNA]</scope>
    <source>
        <strain evidence="5">Lake Konstanz</strain>
    </source>
</reference>
<protein>
    <submittedName>
        <fullName evidence="4">Membrane-associated protein, putative</fullName>
    </submittedName>
</protein>
<feature type="transmembrane region" description="Helical" evidence="2">
    <location>
        <begin position="956"/>
        <end position="976"/>
    </location>
</feature>
<sequence>MHVQAAQHVVVCRALFLVVVLLAGCLRCSTASDCSYTASTPLLNATISLSACTNHVISITSVTLTRELSIVITATIDVSTNALFAGGAPLTNMSLRRCTFHNINTALLSLRGDYGIGSVMLLYSVTSLYGLLYSSTINLNNATLMLQNVTCLNGDTSGDVYCLSFDSLNMVNRSTVLITGGGGGGQTLQARSKIQRLNVWNDSFLSFEQLSVQTPEVSLGLPGYATIAVDNVLIADHSVFAFTDCFLNGSGTPLYLATTTFALHNHSAFLVRGGYMQSYKDGLGMYVRLMTVTASSIVNISGVVFVVAGSPAGEGVLHLAQVAADDNSTLELSDLTFTNTMQSQMILLPDMNVTSLSRVLVYNHSWAGGGSALPSPKNGSFSALKWRIESSSYVSISNIRITAFSSVIVGQEWTVDRGSSVRIQNITFSVFGCFFGLVVANITGSSTLEIIHTSGSSTAVAVMLLNETVTISDNSRFLVHGNSWTTVPNIFVAIQYPYLSSNCVEVAVFVVTLRSAFVFSNNTFALAAAGYKSLYFREDGVVSAGSGLHLVHTIAEYGIWLASPVNVTEASMWEVSGSIVSTAGSCVQYTTRTDPITSAGAVFVEPGSYIAFLENRCGTTATINAVSTVPILRLHQKSSTLLSSVYGLPIAVGGAIGVAACNSCGTMDCREDATMTSFSAVGCPSTYYPAATTRNNVCNTVCPASSAARNASWGVCGNAVHACLCLQSAGGCVPFERTETHTMTNPCADMRHDQLQSRTQAEASKTTVYEVYQTGTTLLVPLKQVLTVPSSLISVTSSWGRVGTATLTVQRIATGEGDNITTFLNIPLSWPSFGGVTFTDSVTVTFFVTWSTSTSDMICKPLSNMTVTIPGAPLPTPLAARQAAQSVTLASLVVAAAVPGVSSTLVGSMQRSMLIMRLSACQFGGDDPPPISDSPLQLSIGDDDSMYDRGLVVGNLIFGAAFVVLTMLIALIQAVMRYSHSKGSLWERAVIRWKTTTGMPGKIAVIFLALGQPTIASLYNLCPGIPEDPSGNGAPVIIAAALFVGFVSALVRQLLCAFPLKAYRPKTPSLAERRERRRQRRGCLPLTWFEAEYEWDPAQSTTKVRRPTTLWPDSPISKSKTEQLQLFFEAYCEWFEDYKPTRRWYILIDTSTCIAAGILSAQQPDTRDGCRVVSGITCALCIGVFVALLILRPFSRPFDGIGALRDNALTALAAILVVAGQDTAADSISMLQAYVGIICIFLPMSIPEHKSGVLARMVCPVRKTLLETTQLDATCTDSSETLCASTPSSRTRAFSRITSPGSGVLSRQGSSINASPQHNSSDVETKNTIVARERGPTAFADSQQENLEALVRWICAPSGDTFSVL</sequence>
<gene>
    <name evidence="4" type="ORF">BSAL_20260</name>
</gene>
<keyword evidence="5" id="KW-1185">Reference proteome</keyword>
<feature type="transmembrane region" description="Helical" evidence="2">
    <location>
        <begin position="887"/>
        <end position="907"/>
    </location>
</feature>
<evidence type="ECO:0000313" key="4">
    <source>
        <dbReference type="EMBL" id="CUG89284.1"/>
    </source>
</evidence>
<proteinExistence type="predicted"/>
<dbReference type="Proteomes" id="UP000051952">
    <property type="component" value="Unassembled WGS sequence"/>
</dbReference>
<feature type="signal peptide" evidence="3">
    <location>
        <begin position="1"/>
        <end position="31"/>
    </location>
</feature>
<keyword evidence="2" id="KW-1133">Transmembrane helix</keyword>
<name>A0A0S4JFP2_BODSA</name>
<feature type="transmembrane region" description="Helical" evidence="2">
    <location>
        <begin position="1036"/>
        <end position="1060"/>
    </location>
</feature>
<evidence type="ECO:0000256" key="2">
    <source>
        <dbReference type="SAM" id="Phobius"/>
    </source>
</evidence>
<accession>A0A0S4JFP2</accession>
<dbReference type="VEuPathDB" id="TriTrypDB:BSAL_20260"/>
<keyword evidence="3" id="KW-0732">Signal</keyword>
<evidence type="ECO:0000313" key="5">
    <source>
        <dbReference type="Proteomes" id="UP000051952"/>
    </source>
</evidence>
<keyword evidence="2" id="KW-0472">Membrane</keyword>
<feature type="compositionally biased region" description="Polar residues" evidence="1">
    <location>
        <begin position="1296"/>
        <end position="1320"/>
    </location>
</feature>
<feature type="transmembrane region" description="Helical" evidence="2">
    <location>
        <begin position="1173"/>
        <end position="1191"/>
    </location>
</feature>
<evidence type="ECO:0000256" key="1">
    <source>
        <dbReference type="SAM" id="MobiDB-lite"/>
    </source>
</evidence>
<feature type="region of interest" description="Disordered" evidence="1">
    <location>
        <begin position="1296"/>
        <end position="1325"/>
    </location>
</feature>
<evidence type="ECO:0000256" key="3">
    <source>
        <dbReference type="SAM" id="SignalP"/>
    </source>
</evidence>
<feature type="chain" id="PRO_5006622327" evidence="3">
    <location>
        <begin position="32"/>
        <end position="1365"/>
    </location>
</feature>
<organism evidence="4 5">
    <name type="scientific">Bodo saltans</name>
    <name type="common">Flagellated protozoan</name>
    <dbReference type="NCBI Taxonomy" id="75058"/>
    <lineage>
        <taxon>Eukaryota</taxon>
        <taxon>Discoba</taxon>
        <taxon>Euglenozoa</taxon>
        <taxon>Kinetoplastea</taxon>
        <taxon>Metakinetoplastina</taxon>
        <taxon>Eubodonida</taxon>
        <taxon>Bodonidae</taxon>
        <taxon>Bodo</taxon>
    </lineage>
</organism>